<proteinExistence type="predicted"/>
<gene>
    <name evidence="2" type="ORF">SAMN06265338_1334</name>
</gene>
<reference evidence="3" key="1">
    <citation type="submission" date="2017-06" db="EMBL/GenBank/DDBJ databases">
        <authorList>
            <person name="Varghese N."/>
            <person name="Submissions S."/>
        </authorList>
    </citation>
    <scope>NUCLEOTIDE SEQUENCE [LARGE SCALE GENOMIC DNA]</scope>
    <source>
        <strain evidence="3">DSM 137</strain>
    </source>
</reference>
<accession>A0A212SFA1</accession>
<sequence length="69" mass="7397">MPIEGATMADSEGKNNNTADASNNDNSQSLRIDLWGILSVMPNDVIAAVQNLKDNDDPPQAREGLADEQ</sequence>
<evidence type="ECO:0000256" key="1">
    <source>
        <dbReference type="SAM" id="MobiDB-lite"/>
    </source>
</evidence>
<organism evidence="2 3">
    <name type="scientific">Rhodoblastus acidophilus</name>
    <name type="common">Rhodopseudomonas acidophila</name>
    <dbReference type="NCBI Taxonomy" id="1074"/>
    <lineage>
        <taxon>Bacteria</taxon>
        <taxon>Pseudomonadati</taxon>
        <taxon>Pseudomonadota</taxon>
        <taxon>Alphaproteobacteria</taxon>
        <taxon>Hyphomicrobiales</taxon>
        <taxon>Rhodoblastaceae</taxon>
        <taxon>Rhodoblastus</taxon>
    </lineage>
</organism>
<feature type="region of interest" description="Disordered" evidence="1">
    <location>
        <begin position="1"/>
        <end position="27"/>
    </location>
</feature>
<name>A0A212SFA1_RHOAC</name>
<evidence type="ECO:0000313" key="2">
    <source>
        <dbReference type="EMBL" id="SNB84118.1"/>
    </source>
</evidence>
<dbReference type="EMBL" id="FYDG01000033">
    <property type="protein sequence ID" value="SNB84118.1"/>
    <property type="molecule type" value="Genomic_DNA"/>
</dbReference>
<keyword evidence="3" id="KW-1185">Reference proteome</keyword>
<protein>
    <submittedName>
        <fullName evidence="2">Uncharacterized protein</fullName>
    </submittedName>
</protein>
<dbReference type="Proteomes" id="UP000198418">
    <property type="component" value="Unassembled WGS sequence"/>
</dbReference>
<evidence type="ECO:0000313" key="3">
    <source>
        <dbReference type="Proteomes" id="UP000198418"/>
    </source>
</evidence>
<dbReference type="AlphaFoldDB" id="A0A212SFA1"/>
<feature type="compositionally biased region" description="Low complexity" evidence="1">
    <location>
        <begin position="15"/>
        <end position="27"/>
    </location>
</feature>